<keyword evidence="4" id="KW-1185">Reference proteome</keyword>
<protein>
    <submittedName>
        <fullName evidence="3">Acetyltransferase (GNAT) family protein</fullName>
    </submittedName>
</protein>
<evidence type="ECO:0000313" key="3">
    <source>
        <dbReference type="EMBL" id="UNZ01923.1"/>
    </source>
</evidence>
<reference evidence="3 4" key="1">
    <citation type="submission" date="2022-03" db="EMBL/GenBank/DDBJ databases">
        <title>Complete genome of Streptomyces rimosus ssp. rimosus R7 (=ATCC 10970).</title>
        <authorList>
            <person name="Beganovic S."/>
            <person name="Ruckert C."/>
            <person name="Busche T."/>
            <person name="Kalinowski J."/>
            <person name="Wittmann C."/>
        </authorList>
    </citation>
    <scope>NUCLEOTIDE SEQUENCE [LARGE SCALE GENOMIC DNA]</scope>
    <source>
        <strain evidence="3 4">R7</strain>
    </source>
</reference>
<evidence type="ECO:0000259" key="2">
    <source>
        <dbReference type="PROSITE" id="PS51186"/>
    </source>
</evidence>
<gene>
    <name evidence="3" type="ORF">SRIMR7_07205</name>
</gene>
<dbReference type="RefSeq" id="WP_030179827.1">
    <property type="nucleotide sequence ID" value="NZ_JOCR01000010.1"/>
</dbReference>
<dbReference type="Pfam" id="PF00583">
    <property type="entry name" value="Acetyltransf_1"/>
    <property type="match status" value="1"/>
</dbReference>
<dbReference type="EMBL" id="CP094298">
    <property type="protein sequence ID" value="UNZ01923.1"/>
    <property type="molecule type" value="Genomic_DNA"/>
</dbReference>
<dbReference type="SUPFAM" id="SSF55729">
    <property type="entry name" value="Acyl-CoA N-acyltransferases (Nat)"/>
    <property type="match status" value="1"/>
</dbReference>
<proteinExistence type="predicted"/>
<feature type="region of interest" description="Disordered" evidence="1">
    <location>
        <begin position="130"/>
        <end position="170"/>
    </location>
</feature>
<name>A0ABY3YVF0_STRRM</name>
<feature type="compositionally biased region" description="Pro residues" evidence="1">
    <location>
        <begin position="139"/>
        <end position="162"/>
    </location>
</feature>
<dbReference type="CDD" id="cd04301">
    <property type="entry name" value="NAT_SF"/>
    <property type="match status" value="1"/>
</dbReference>
<sequence length="170" mass="17944">MVVERLRIRDMTADDVDAVAVIRTRGWQAAYAGLIPQAYLDGLNPAEDAERRRALFAAAPPEVVDLVAERDGGLVGWAAFGPARGQDEGPRRPPGGELYALYLSPEHIGTGIGHALMDACLLRAAQQGFPEVDGTPTLRTPPSPPAPPAPPAAPARPLPPRPAVGDRGPR</sequence>
<dbReference type="InterPro" id="IPR016181">
    <property type="entry name" value="Acyl_CoA_acyltransferase"/>
</dbReference>
<dbReference type="Proteomes" id="UP000829494">
    <property type="component" value="Chromosome"/>
</dbReference>
<dbReference type="InterPro" id="IPR000182">
    <property type="entry name" value="GNAT_dom"/>
</dbReference>
<accession>A0ABY3YVF0</accession>
<evidence type="ECO:0000313" key="4">
    <source>
        <dbReference type="Proteomes" id="UP000829494"/>
    </source>
</evidence>
<organism evidence="3 4">
    <name type="scientific">Streptomyces rimosus subsp. rimosus</name>
    <dbReference type="NCBI Taxonomy" id="132474"/>
    <lineage>
        <taxon>Bacteria</taxon>
        <taxon>Bacillati</taxon>
        <taxon>Actinomycetota</taxon>
        <taxon>Actinomycetes</taxon>
        <taxon>Kitasatosporales</taxon>
        <taxon>Streptomycetaceae</taxon>
        <taxon>Streptomyces</taxon>
    </lineage>
</organism>
<feature type="domain" description="N-acetyltransferase" evidence="2">
    <location>
        <begin position="6"/>
        <end position="170"/>
    </location>
</feature>
<dbReference type="Gene3D" id="3.40.630.30">
    <property type="match status" value="1"/>
</dbReference>
<dbReference type="PROSITE" id="PS51186">
    <property type="entry name" value="GNAT"/>
    <property type="match status" value="1"/>
</dbReference>
<evidence type="ECO:0000256" key="1">
    <source>
        <dbReference type="SAM" id="MobiDB-lite"/>
    </source>
</evidence>